<keyword evidence="3" id="KW-1185">Reference proteome</keyword>
<protein>
    <submittedName>
        <fullName evidence="2">Uncharacterized protein</fullName>
    </submittedName>
</protein>
<sequence>MKRSNMLALILFGFLFVGLMTFVIIRLSISCIFWTYSRPIDKQHVFKLCFPYYIIVLTIMCIGLIMNSDYHPLAMCYFSCVYFMAILTWKYELKSSLKKNQNFAVEPNLSQLP</sequence>
<dbReference type="RefSeq" id="WP_185788455.1">
    <property type="nucleotide sequence ID" value="NZ_JACLCP010000001.1"/>
</dbReference>
<organism evidence="2 3">
    <name type="scientific">Winogradskyella flava</name>
    <dbReference type="NCBI Taxonomy" id="1884876"/>
    <lineage>
        <taxon>Bacteria</taxon>
        <taxon>Pseudomonadati</taxon>
        <taxon>Bacteroidota</taxon>
        <taxon>Flavobacteriia</taxon>
        <taxon>Flavobacteriales</taxon>
        <taxon>Flavobacteriaceae</taxon>
        <taxon>Winogradskyella</taxon>
    </lineage>
</organism>
<comment type="caution">
    <text evidence="2">The sequence shown here is derived from an EMBL/GenBank/DDBJ whole genome shotgun (WGS) entry which is preliminary data.</text>
</comment>
<evidence type="ECO:0000313" key="3">
    <source>
        <dbReference type="Proteomes" id="UP000533900"/>
    </source>
</evidence>
<feature type="transmembrane region" description="Helical" evidence="1">
    <location>
        <begin position="48"/>
        <end position="66"/>
    </location>
</feature>
<keyword evidence="1" id="KW-1133">Transmembrane helix</keyword>
<dbReference type="AlphaFoldDB" id="A0A842IPT7"/>
<evidence type="ECO:0000256" key="1">
    <source>
        <dbReference type="SAM" id="Phobius"/>
    </source>
</evidence>
<feature type="transmembrane region" description="Helical" evidence="1">
    <location>
        <begin position="72"/>
        <end position="89"/>
    </location>
</feature>
<dbReference type="EMBL" id="JACLCP010000001">
    <property type="protein sequence ID" value="MBC2844811.1"/>
    <property type="molecule type" value="Genomic_DNA"/>
</dbReference>
<dbReference type="Proteomes" id="UP000533900">
    <property type="component" value="Unassembled WGS sequence"/>
</dbReference>
<keyword evidence="1" id="KW-0472">Membrane</keyword>
<keyword evidence="1" id="KW-0812">Transmembrane</keyword>
<gene>
    <name evidence="2" type="ORF">H7F21_06870</name>
</gene>
<feature type="transmembrane region" description="Helical" evidence="1">
    <location>
        <begin position="6"/>
        <end position="36"/>
    </location>
</feature>
<reference evidence="2" key="1">
    <citation type="submission" date="2020-08" db="EMBL/GenBank/DDBJ databases">
        <title>Winogradskyella ouciana sp. nov., isolated from the hadal seawater of the Mariana Trench.</title>
        <authorList>
            <person name="He X."/>
        </authorList>
    </citation>
    <scope>NUCLEOTIDE SEQUENCE [LARGE SCALE GENOMIC DNA]</scope>
    <source>
        <strain evidence="2">KCTC 52348</strain>
    </source>
</reference>
<name>A0A842IPT7_9FLAO</name>
<proteinExistence type="predicted"/>
<accession>A0A842IPT7</accession>
<evidence type="ECO:0000313" key="2">
    <source>
        <dbReference type="EMBL" id="MBC2844811.1"/>
    </source>
</evidence>